<evidence type="ECO:0000256" key="2">
    <source>
        <dbReference type="ARBA" id="ARBA00022692"/>
    </source>
</evidence>
<keyword evidence="3 6" id="KW-1133">Transmembrane helix</keyword>
<dbReference type="AlphaFoldDB" id="A0AAV0GP55"/>
<evidence type="ECO:0000256" key="4">
    <source>
        <dbReference type="ARBA" id="ARBA00023136"/>
    </source>
</evidence>
<dbReference type="PANTHER" id="PTHR47681">
    <property type="entry name" value="PHOSPHATIDYLINOSITOL N-ACETYLGLUCOSAMINYLTRANSFERASE SUBUNIT P-RELATED"/>
    <property type="match status" value="1"/>
</dbReference>
<dbReference type="InterPro" id="IPR013717">
    <property type="entry name" value="PIG-P"/>
</dbReference>
<keyword evidence="4 6" id="KW-0472">Membrane</keyword>
<protein>
    <recommendedName>
        <fullName evidence="7">PIG-P domain-containing protein</fullName>
    </recommendedName>
</protein>
<sequence>MVVKRERIHCSLRLKVWVSLFCKFDSRVMEELDDGYSVNSPRRVLSFSKTKNRKRTTTTRGGSSDFLHHHTSRSSSRHTSSVSGPKPSEVYGFVGSITTIVATVIFLAWAYVPEPWLHSIGISYYPNRYWALAVPTYCMVAIVLGLAFYIGLNFISTPSTTSMTMVFDEFTREAAEDVKLAAPGDQQQQEAIKPISDIPVYKINDLMFGDSKV</sequence>
<evidence type="ECO:0000256" key="1">
    <source>
        <dbReference type="ARBA" id="ARBA00004141"/>
    </source>
</evidence>
<dbReference type="Proteomes" id="UP001154282">
    <property type="component" value="Unassembled WGS sequence"/>
</dbReference>
<feature type="transmembrane region" description="Helical" evidence="6">
    <location>
        <begin position="132"/>
        <end position="155"/>
    </location>
</feature>
<evidence type="ECO:0000313" key="9">
    <source>
        <dbReference type="Proteomes" id="UP001154282"/>
    </source>
</evidence>
<evidence type="ECO:0000313" key="8">
    <source>
        <dbReference type="EMBL" id="CAI0374428.1"/>
    </source>
</evidence>
<evidence type="ECO:0000256" key="3">
    <source>
        <dbReference type="ARBA" id="ARBA00022989"/>
    </source>
</evidence>
<accession>A0AAV0GP55</accession>
<comment type="caution">
    <text evidence="8">The sequence shown here is derived from an EMBL/GenBank/DDBJ whole genome shotgun (WGS) entry which is preliminary data.</text>
</comment>
<reference evidence="8" key="1">
    <citation type="submission" date="2022-08" db="EMBL/GenBank/DDBJ databases">
        <authorList>
            <person name="Gutierrez-Valencia J."/>
        </authorList>
    </citation>
    <scope>NUCLEOTIDE SEQUENCE</scope>
</reference>
<feature type="domain" description="PIG-P" evidence="7">
    <location>
        <begin position="88"/>
        <end position="208"/>
    </location>
</feature>
<dbReference type="EMBL" id="CAMGYJ010000002">
    <property type="protein sequence ID" value="CAI0374428.1"/>
    <property type="molecule type" value="Genomic_DNA"/>
</dbReference>
<dbReference type="GO" id="GO:0016020">
    <property type="term" value="C:membrane"/>
    <property type="evidence" value="ECO:0007669"/>
    <property type="project" value="UniProtKB-SubCell"/>
</dbReference>
<evidence type="ECO:0000259" key="7">
    <source>
        <dbReference type="Pfam" id="PF08510"/>
    </source>
</evidence>
<keyword evidence="2 6" id="KW-0812">Transmembrane</keyword>
<gene>
    <name evidence="8" type="ORF">LITE_LOCUS190</name>
</gene>
<feature type="transmembrane region" description="Helical" evidence="6">
    <location>
        <begin position="90"/>
        <end position="112"/>
    </location>
</feature>
<organism evidence="8 9">
    <name type="scientific">Linum tenue</name>
    <dbReference type="NCBI Taxonomy" id="586396"/>
    <lineage>
        <taxon>Eukaryota</taxon>
        <taxon>Viridiplantae</taxon>
        <taxon>Streptophyta</taxon>
        <taxon>Embryophyta</taxon>
        <taxon>Tracheophyta</taxon>
        <taxon>Spermatophyta</taxon>
        <taxon>Magnoliopsida</taxon>
        <taxon>eudicotyledons</taxon>
        <taxon>Gunneridae</taxon>
        <taxon>Pentapetalae</taxon>
        <taxon>rosids</taxon>
        <taxon>fabids</taxon>
        <taxon>Malpighiales</taxon>
        <taxon>Linaceae</taxon>
        <taxon>Linum</taxon>
    </lineage>
</organism>
<dbReference type="Pfam" id="PF08510">
    <property type="entry name" value="PIG-P"/>
    <property type="match status" value="1"/>
</dbReference>
<feature type="region of interest" description="Disordered" evidence="5">
    <location>
        <begin position="49"/>
        <end position="85"/>
    </location>
</feature>
<name>A0AAV0GP55_9ROSI</name>
<proteinExistence type="predicted"/>
<comment type="subcellular location">
    <subcellularLocation>
        <location evidence="1">Membrane</location>
        <topology evidence="1">Multi-pass membrane protein</topology>
    </subcellularLocation>
</comment>
<evidence type="ECO:0000256" key="5">
    <source>
        <dbReference type="SAM" id="MobiDB-lite"/>
    </source>
</evidence>
<dbReference type="PANTHER" id="PTHR47681:SF3">
    <property type="entry name" value="PHOSPHATIDYLINOSITOL N-ACETYLGLUCOSAMINYLTRANSFERASE SUBUNIT P-RELATED"/>
    <property type="match status" value="1"/>
</dbReference>
<keyword evidence="9" id="KW-1185">Reference proteome</keyword>
<evidence type="ECO:0000256" key="6">
    <source>
        <dbReference type="SAM" id="Phobius"/>
    </source>
</evidence>